<proteinExistence type="predicted"/>
<keyword evidence="5" id="KW-0333">Golgi apparatus</keyword>
<evidence type="ECO:0000256" key="1">
    <source>
        <dbReference type="ARBA" id="ARBA00004132"/>
    </source>
</evidence>
<keyword evidence="8" id="KW-0968">Cytoplasmic vesicle</keyword>
<keyword evidence="12" id="KW-1185">Reference proteome</keyword>
<name>A0A0K9PED9_ZOSMR</name>
<dbReference type="GO" id="GO:0032050">
    <property type="term" value="F:clathrin heavy chain binding"/>
    <property type="evidence" value="ECO:0000318"/>
    <property type="project" value="GO_Central"/>
</dbReference>
<dbReference type="AlphaFoldDB" id="A0A0K9PED9"/>
<dbReference type="SUPFAM" id="SSF48464">
    <property type="entry name" value="ENTH/VHS domain"/>
    <property type="match status" value="1"/>
</dbReference>
<evidence type="ECO:0000256" key="2">
    <source>
        <dbReference type="ARBA" id="ARBA00004555"/>
    </source>
</evidence>
<dbReference type="InterPro" id="IPR013809">
    <property type="entry name" value="ENTH"/>
</dbReference>
<feature type="domain" description="ENTH" evidence="10">
    <location>
        <begin position="24"/>
        <end position="160"/>
    </location>
</feature>
<dbReference type="GO" id="GO:0005905">
    <property type="term" value="C:clathrin-coated pit"/>
    <property type="evidence" value="ECO:0000318"/>
    <property type="project" value="GO_Central"/>
</dbReference>
<dbReference type="FunFam" id="1.25.40.90:FF:000019">
    <property type="entry name" value="Clathrin coat assembly protein"/>
    <property type="match status" value="1"/>
</dbReference>
<accession>A0A0K9PED9</accession>
<feature type="region of interest" description="Disordered" evidence="9">
    <location>
        <begin position="158"/>
        <end position="201"/>
    </location>
</feature>
<organism evidence="11 12">
    <name type="scientific">Zostera marina</name>
    <name type="common">Eelgrass</name>
    <dbReference type="NCBI Taxonomy" id="29655"/>
    <lineage>
        <taxon>Eukaryota</taxon>
        <taxon>Viridiplantae</taxon>
        <taxon>Streptophyta</taxon>
        <taxon>Embryophyta</taxon>
        <taxon>Tracheophyta</taxon>
        <taxon>Spermatophyta</taxon>
        <taxon>Magnoliopsida</taxon>
        <taxon>Liliopsida</taxon>
        <taxon>Zosteraceae</taxon>
        <taxon>Zostera</taxon>
    </lineage>
</organism>
<dbReference type="GO" id="GO:0030136">
    <property type="term" value="C:clathrin-coated vesicle"/>
    <property type="evidence" value="ECO:0000318"/>
    <property type="project" value="GO_Central"/>
</dbReference>
<gene>
    <name evidence="11" type="ORF">ZOSMA_26G00780</name>
</gene>
<evidence type="ECO:0000256" key="9">
    <source>
        <dbReference type="SAM" id="MobiDB-lite"/>
    </source>
</evidence>
<dbReference type="GO" id="GO:0072583">
    <property type="term" value="P:clathrin-dependent endocytosis"/>
    <property type="evidence" value="ECO:0000318"/>
    <property type="project" value="GO_Central"/>
</dbReference>
<dbReference type="OrthoDB" id="44015at2759"/>
<dbReference type="GO" id="GO:0000149">
    <property type="term" value="F:SNARE binding"/>
    <property type="evidence" value="ECO:0000318"/>
    <property type="project" value="GO_Central"/>
</dbReference>
<evidence type="ECO:0000259" key="10">
    <source>
        <dbReference type="PROSITE" id="PS50942"/>
    </source>
</evidence>
<dbReference type="Gene3D" id="1.20.58.150">
    <property type="entry name" value="ANTH domain"/>
    <property type="match status" value="1"/>
</dbReference>
<feature type="compositionally biased region" description="Basic and acidic residues" evidence="9">
    <location>
        <begin position="165"/>
        <end position="175"/>
    </location>
</feature>
<evidence type="ECO:0000256" key="7">
    <source>
        <dbReference type="ARBA" id="ARBA00023176"/>
    </source>
</evidence>
<reference evidence="12" key="1">
    <citation type="journal article" date="2016" name="Nature">
        <title>The genome of the seagrass Zostera marina reveals angiosperm adaptation to the sea.</title>
        <authorList>
            <person name="Olsen J.L."/>
            <person name="Rouze P."/>
            <person name="Verhelst B."/>
            <person name="Lin Y.-C."/>
            <person name="Bayer T."/>
            <person name="Collen J."/>
            <person name="Dattolo E."/>
            <person name="De Paoli E."/>
            <person name="Dittami S."/>
            <person name="Maumus F."/>
            <person name="Michel G."/>
            <person name="Kersting A."/>
            <person name="Lauritano C."/>
            <person name="Lohaus R."/>
            <person name="Toepel M."/>
            <person name="Tonon T."/>
            <person name="Vanneste K."/>
            <person name="Amirebrahimi M."/>
            <person name="Brakel J."/>
            <person name="Bostroem C."/>
            <person name="Chovatia M."/>
            <person name="Grimwood J."/>
            <person name="Jenkins J.W."/>
            <person name="Jueterbock A."/>
            <person name="Mraz A."/>
            <person name="Stam W.T."/>
            <person name="Tice H."/>
            <person name="Bornberg-Bauer E."/>
            <person name="Green P.J."/>
            <person name="Pearson G.A."/>
            <person name="Procaccini G."/>
            <person name="Duarte C.M."/>
            <person name="Schmutz J."/>
            <person name="Reusch T.B.H."/>
            <person name="Van de Peer Y."/>
        </authorList>
    </citation>
    <scope>NUCLEOTIDE SEQUENCE [LARGE SCALE GENOMIC DNA]</scope>
    <source>
        <strain evidence="12">cv. Finnish</strain>
    </source>
</reference>
<dbReference type="InterPro" id="IPR008942">
    <property type="entry name" value="ENTH_VHS"/>
</dbReference>
<dbReference type="Pfam" id="PF07651">
    <property type="entry name" value="ANTH"/>
    <property type="match status" value="1"/>
</dbReference>
<dbReference type="EMBL" id="LFYR01000915">
    <property type="protein sequence ID" value="KMZ67329.1"/>
    <property type="molecule type" value="Genomic_DNA"/>
</dbReference>
<dbReference type="InterPro" id="IPR014712">
    <property type="entry name" value="ANTH_dom_sf"/>
</dbReference>
<evidence type="ECO:0000256" key="6">
    <source>
        <dbReference type="ARBA" id="ARBA00023136"/>
    </source>
</evidence>
<dbReference type="InterPro" id="IPR011417">
    <property type="entry name" value="ANTH_dom"/>
</dbReference>
<dbReference type="SUPFAM" id="SSF89009">
    <property type="entry name" value="GAT-like domain"/>
    <property type="match status" value="1"/>
</dbReference>
<protein>
    <submittedName>
        <fullName evidence="11">Clathrin assembly protein, putative, expressed</fullName>
    </submittedName>
</protein>
<feature type="compositionally biased region" description="Basic and acidic residues" evidence="9">
    <location>
        <begin position="183"/>
        <end position="201"/>
    </location>
</feature>
<dbReference type="SMART" id="SM00273">
    <property type="entry name" value="ENTH"/>
    <property type="match status" value="1"/>
</dbReference>
<dbReference type="PANTHER" id="PTHR22951">
    <property type="entry name" value="CLATHRIN ASSEMBLY PROTEIN"/>
    <property type="match status" value="1"/>
</dbReference>
<dbReference type="CDD" id="cd16987">
    <property type="entry name" value="ANTH_N_AP180_plant"/>
    <property type="match status" value="1"/>
</dbReference>
<comment type="caution">
    <text evidence="11">The sequence shown here is derived from an EMBL/GenBank/DDBJ whole genome shotgun (WGS) entry which is preliminary data.</text>
</comment>
<dbReference type="Proteomes" id="UP000036987">
    <property type="component" value="Unassembled WGS sequence"/>
</dbReference>
<sequence>MAGSTIRKALGAVKDQTSISIAKVSSAIAPELDVAVVKATSHEDEPANEKYMREIISLTTFNRPNLSACVTAVSRRLNKTRDWIIAVKTLILVHRLLVDGDRGFHEEILYATRRGTRILNMSDFKDEAHSASWDHSSFVKAYALYLDQSLECALFQQKQKSGTGGRDDPYERERGSSYYSDGDYGREARDRDRRRDDRDKKPEISIREMKIEAVLEKIRQLQKVMDRFLACRPVGRAKNSRMILVAVYPIVRENFQLYADICEVLAVLADQFPNLDYDNSRKAFDAYAIAAKQINELLGFYGWCKDIGIARSSEYPEVKRISDRLLDTLEEMMRDKAGIAKTPYIEPKTEIKDEVVVDEEEDEATLTDMGDIKALPAPEDFEPKFPEVQTTVQVKKSPAAPTPPLVDLREDTMTADEQGNKLALSLFSGTGASTTGKSTAITNGAWEAFPSDQPAESEVTSAWQNPAAEAGKADWELALVETAGNLEKQKALMAGGFDNLLLDGMYEQGAVRQHVASKNDGGSSSSVALPLPGGGKSQVLALPAPDGTVKTIGNEDPFMASLSVPAPSYVQMAEIEKKQQLVVQEQLMWQQYERNGMQGQPQQIPPYGMQMGYGMQPLYGGYYYTGQPPY</sequence>
<keyword evidence="6" id="KW-0472">Membrane</keyword>
<dbReference type="GO" id="GO:0005546">
    <property type="term" value="F:phosphatidylinositol-4,5-bisphosphate binding"/>
    <property type="evidence" value="ECO:0000318"/>
    <property type="project" value="GO_Central"/>
</dbReference>
<evidence type="ECO:0000256" key="8">
    <source>
        <dbReference type="ARBA" id="ARBA00023329"/>
    </source>
</evidence>
<dbReference type="Gene3D" id="1.25.40.90">
    <property type="match status" value="1"/>
</dbReference>
<dbReference type="PROSITE" id="PS50942">
    <property type="entry name" value="ENTH"/>
    <property type="match status" value="1"/>
</dbReference>
<keyword evidence="7" id="KW-0168">Coated pit</keyword>
<dbReference type="OMA" id="YGMRKSR"/>
<dbReference type="FunFam" id="1.20.58.150:FF:000005">
    <property type="entry name" value="putative clathrin assembly protein At2g25430"/>
    <property type="match status" value="1"/>
</dbReference>
<dbReference type="InterPro" id="IPR048050">
    <property type="entry name" value="ANTH_N_plant"/>
</dbReference>
<dbReference type="STRING" id="29655.A0A0K9PED9"/>
<evidence type="ECO:0000256" key="4">
    <source>
        <dbReference type="ARBA" id="ARBA00022583"/>
    </source>
</evidence>
<dbReference type="GO" id="GO:0006900">
    <property type="term" value="P:vesicle budding from membrane"/>
    <property type="evidence" value="ECO:0000318"/>
    <property type="project" value="GO_Central"/>
</dbReference>
<dbReference type="GO" id="GO:0048268">
    <property type="term" value="P:clathrin coat assembly"/>
    <property type="evidence" value="ECO:0007669"/>
    <property type="project" value="InterPro"/>
</dbReference>
<evidence type="ECO:0000313" key="11">
    <source>
        <dbReference type="EMBL" id="KMZ67329.1"/>
    </source>
</evidence>
<keyword evidence="4" id="KW-0254">Endocytosis</keyword>
<dbReference type="GO" id="GO:0005794">
    <property type="term" value="C:Golgi apparatus"/>
    <property type="evidence" value="ECO:0007669"/>
    <property type="project" value="UniProtKB-SubCell"/>
</dbReference>
<comment type="subcellular location">
    <subcellularLocation>
        <location evidence="1">Cytoplasmic vesicle</location>
        <location evidence="1">Clathrin-coated vesicle</location>
    </subcellularLocation>
    <subcellularLocation>
        <location evidence="2">Golgi apparatus</location>
    </subcellularLocation>
    <subcellularLocation>
        <location evidence="3">Membrane</location>
        <location evidence="3">Clathrin-coated pit</location>
    </subcellularLocation>
</comment>
<evidence type="ECO:0000256" key="5">
    <source>
        <dbReference type="ARBA" id="ARBA00023034"/>
    </source>
</evidence>
<dbReference type="GO" id="GO:0005545">
    <property type="term" value="F:1-phosphatidylinositol binding"/>
    <property type="evidence" value="ECO:0000318"/>
    <property type="project" value="GO_Central"/>
</dbReference>
<dbReference type="PANTHER" id="PTHR22951:SF13">
    <property type="entry name" value="ASSEMBLY PROTEIN, PUTATIVE, EXPRESSED-RELATED"/>
    <property type="match status" value="1"/>
</dbReference>
<evidence type="ECO:0000256" key="3">
    <source>
        <dbReference type="ARBA" id="ARBA00004600"/>
    </source>
</evidence>
<evidence type="ECO:0000313" key="12">
    <source>
        <dbReference type="Proteomes" id="UP000036987"/>
    </source>
</evidence>
<dbReference type="InterPro" id="IPR045192">
    <property type="entry name" value="AP180-like"/>
</dbReference>